<dbReference type="Gene3D" id="3.90.960.10">
    <property type="entry name" value="YbaK/aminoacyl-tRNA synthetase-associated domain"/>
    <property type="match status" value="1"/>
</dbReference>
<dbReference type="Pfam" id="PF04073">
    <property type="entry name" value="tRNA_edit"/>
    <property type="match status" value="1"/>
</dbReference>
<feature type="domain" description="YbaK/aminoacyl-tRNA synthetase-associated" evidence="1">
    <location>
        <begin position="42"/>
        <end position="164"/>
    </location>
</feature>
<dbReference type="AlphaFoldDB" id="A0A7X1N7H4"/>
<reference evidence="2 3" key="1">
    <citation type="submission" date="2019-10" db="EMBL/GenBank/DDBJ databases">
        <title>Paraburkholderia sp. isolated from nodules of Mimosa pudica from Brazilian Atlantic Forest soils.</title>
        <authorList>
            <person name="Paulitsch F."/>
            <person name="Hungria M."/>
            <person name="Dall'Agnol R."/>
        </authorList>
    </citation>
    <scope>NUCLEOTIDE SEQUENCE [LARGE SCALE GENOMIC DNA]</scope>
    <source>
        <strain evidence="2 3">CNPSo 3157</strain>
    </source>
</reference>
<dbReference type="GO" id="GO:0002161">
    <property type="term" value="F:aminoacyl-tRNA deacylase activity"/>
    <property type="evidence" value="ECO:0007669"/>
    <property type="project" value="InterPro"/>
</dbReference>
<dbReference type="InterPro" id="IPR007214">
    <property type="entry name" value="YbaK/aa-tRNA-synth-assoc-dom"/>
</dbReference>
<accession>A0A7X1N7H4</accession>
<dbReference type="SUPFAM" id="SSF55826">
    <property type="entry name" value="YbaK/ProRS associated domain"/>
    <property type="match status" value="1"/>
</dbReference>
<keyword evidence="3" id="KW-1185">Reference proteome</keyword>
<protein>
    <recommendedName>
        <fullName evidence="1">YbaK/aminoacyl-tRNA synthetase-associated domain-containing protein</fullName>
    </recommendedName>
</protein>
<evidence type="ECO:0000313" key="2">
    <source>
        <dbReference type="EMBL" id="MPW16418.1"/>
    </source>
</evidence>
<gene>
    <name evidence="2" type="ORF">GCT13_05595</name>
</gene>
<sequence>MLSHEPLQKLDIIAPEQIDAHLPAHIAASIAGRDIVVFSVTDDASDTADFSARYGFPMEDCANTIVVRYKKDGGEHLAALVTLGSLRLDVNGAVKTALGAKRISFAQREVATEQSAMEFGGITAFGLPAGWRILVDAAVIERQQVVMGAGIRKAKLLLAPAVLEQLDTVEIAQLTLPPDETA</sequence>
<dbReference type="EMBL" id="WHNP01000004">
    <property type="protein sequence ID" value="MPW16418.1"/>
    <property type="molecule type" value="Genomic_DNA"/>
</dbReference>
<dbReference type="Proteomes" id="UP000484381">
    <property type="component" value="Unassembled WGS sequence"/>
</dbReference>
<organism evidence="2 3">
    <name type="scientific">Paraburkholderia franconis</name>
    <dbReference type="NCBI Taxonomy" id="2654983"/>
    <lineage>
        <taxon>Bacteria</taxon>
        <taxon>Pseudomonadati</taxon>
        <taxon>Pseudomonadota</taxon>
        <taxon>Betaproteobacteria</taxon>
        <taxon>Burkholderiales</taxon>
        <taxon>Burkholderiaceae</taxon>
        <taxon>Paraburkholderia</taxon>
    </lineage>
</organism>
<proteinExistence type="predicted"/>
<comment type="caution">
    <text evidence="2">The sequence shown here is derived from an EMBL/GenBank/DDBJ whole genome shotgun (WGS) entry which is preliminary data.</text>
</comment>
<evidence type="ECO:0000259" key="1">
    <source>
        <dbReference type="Pfam" id="PF04073"/>
    </source>
</evidence>
<dbReference type="RefSeq" id="WP_152755759.1">
    <property type="nucleotide sequence ID" value="NZ_WHNP01000004.1"/>
</dbReference>
<evidence type="ECO:0000313" key="3">
    <source>
        <dbReference type="Proteomes" id="UP000484381"/>
    </source>
</evidence>
<name>A0A7X1N7H4_9BURK</name>
<dbReference type="InterPro" id="IPR036754">
    <property type="entry name" value="YbaK/aa-tRNA-synt-asso_dom_sf"/>
</dbReference>